<comment type="caution">
    <text evidence="1">The sequence shown here is derived from an EMBL/GenBank/DDBJ whole genome shotgun (WGS) entry which is preliminary data.</text>
</comment>
<sequence length="121" mass="13862">MAMKVLKAKDTQQAKTIMFGRKSKKAKLSPSDRARLSKRRLEYNKAKIGRPANRQSVQSCLDDWGRVDAQREDVGVANNKDTQAASPDLLMPIDKYALITVYEEKLEDTRNMEELLFNLME</sequence>
<reference evidence="1" key="1">
    <citation type="journal article" date="2023" name="Genome Biol. Evol.">
        <title>First Whole Genome Sequence and Flow Cytometry Genome Size Data for the Lichen-Forming Fungus Ramalina farinacea (Ascomycota).</title>
        <authorList>
            <person name="Llewellyn T."/>
            <person name="Mian S."/>
            <person name="Hill R."/>
            <person name="Leitch I.J."/>
            <person name="Gaya E."/>
        </authorList>
    </citation>
    <scope>NUCLEOTIDE SEQUENCE</scope>
    <source>
        <strain evidence="1">LIQ254RAFAR</strain>
    </source>
</reference>
<evidence type="ECO:0000313" key="1">
    <source>
        <dbReference type="EMBL" id="MDI1492114.1"/>
    </source>
</evidence>
<gene>
    <name evidence="1" type="ORF">OHK93_003326</name>
</gene>
<keyword evidence="2" id="KW-1185">Reference proteome</keyword>
<proteinExistence type="predicted"/>
<protein>
    <submittedName>
        <fullName evidence="1">Uncharacterized protein</fullName>
    </submittedName>
</protein>
<dbReference type="Proteomes" id="UP001161017">
    <property type="component" value="Unassembled WGS sequence"/>
</dbReference>
<evidence type="ECO:0000313" key="2">
    <source>
        <dbReference type="Proteomes" id="UP001161017"/>
    </source>
</evidence>
<organism evidence="1 2">
    <name type="scientific">Ramalina farinacea</name>
    <dbReference type="NCBI Taxonomy" id="258253"/>
    <lineage>
        <taxon>Eukaryota</taxon>
        <taxon>Fungi</taxon>
        <taxon>Dikarya</taxon>
        <taxon>Ascomycota</taxon>
        <taxon>Pezizomycotina</taxon>
        <taxon>Lecanoromycetes</taxon>
        <taxon>OSLEUM clade</taxon>
        <taxon>Lecanoromycetidae</taxon>
        <taxon>Lecanorales</taxon>
        <taxon>Lecanorineae</taxon>
        <taxon>Ramalinaceae</taxon>
        <taxon>Ramalina</taxon>
    </lineage>
</organism>
<dbReference type="EMBL" id="JAPUFD010000017">
    <property type="protein sequence ID" value="MDI1492114.1"/>
    <property type="molecule type" value="Genomic_DNA"/>
</dbReference>
<name>A0AA43QUU7_9LECA</name>
<dbReference type="AlphaFoldDB" id="A0AA43QUU7"/>
<accession>A0AA43QUU7</accession>